<feature type="transmembrane region" description="Helical" evidence="1">
    <location>
        <begin position="291"/>
        <end position="314"/>
    </location>
</feature>
<proteinExistence type="predicted"/>
<comment type="caution">
    <text evidence="2">The sequence shown here is derived from an EMBL/GenBank/DDBJ whole genome shotgun (WGS) entry which is preliminary data.</text>
</comment>
<evidence type="ECO:0000313" key="3">
    <source>
        <dbReference type="Proteomes" id="UP000304880"/>
    </source>
</evidence>
<accession>A0A5C4R724</accession>
<evidence type="ECO:0000313" key="2">
    <source>
        <dbReference type="EMBL" id="TNH39477.1"/>
    </source>
</evidence>
<keyword evidence="1" id="KW-0812">Transmembrane</keyword>
<sequence>MRRLARLTLLIWSLATVAVTGWVLSQNPFAAPLVDRGLDQARAALMRAVADRATPDWLITRLTAALDAGDRQQVQMLMDLARDQGTPLPPDLRARADAALAVGMLDTLSDCGTCMRDVTACPSLSLVAACTLPFELSPAGDAAALIRQGGTWATGGDPDGIEAALATLGLAATASTLITAGSSLSIKGAATTLRVARRADALSPGMTRALSAAARSPAPAQALSGIAGDLRTIGRQASVPELLPILRLADDPDDLRRLARLSEAAGPDTTRVLTVLGKSDSLRLMRRLADAAMAAAALIALVLGQMAALLGAGIQMALRRGLRPNPARRMPPPLRSVAFGG</sequence>
<dbReference type="Proteomes" id="UP000304880">
    <property type="component" value="Unassembled WGS sequence"/>
</dbReference>
<name>A0A5C4R724_9RHOB</name>
<dbReference type="EMBL" id="VDDC01000015">
    <property type="protein sequence ID" value="TNH39477.1"/>
    <property type="molecule type" value="Genomic_DNA"/>
</dbReference>
<gene>
    <name evidence="2" type="ORF">FHD67_09965</name>
</gene>
<dbReference type="AlphaFoldDB" id="A0A5C4R724"/>
<keyword evidence="1" id="KW-1133">Transmembrane helix</keyword>
<organism evidence="2 3">
    <name type="scientific">Paracoccus haeundaensis</name>
    <dbReference type="NCBI Taxonomy" id="225362"/>
    <lineage>
        <taxon>Bacteria</taxon>
        <taxon>Pseudomonadati</taxon>
        <taxon>Pseudomonadota</taxon>
        <taxon>Alphaproteobacteria</taxon>
        <taxon>Rhodobacterales</taxon>
        <taxon>Paracoccaceae</taxon>
        <taxon>Paracoccus</taxon>
    </lineage>
</organism>
<keyword evidence="3" id="KW-1185">Reference proteome</keyword>
<evidence type="ECO:0000256" key="1">
    <source>
        <dbReference type="SAM" id="Phobius"/>
    </source>
</evidence>
<dbReference type="RefSeq" id="WP_139598605.1">
    <property type="nucleotide sequence ID" value="NZ_VDDC01000015.1"/>
</dbReference>
<protein>
    <submittedName>
        <fullName evidence="2">Uncharacterized protein</fullName>
    </submittedName>
</protein>
<reference evidence="2 3" key="1">
    <citation type="submission" date="2019-06" db="EMBL/GenBank/DDBJ databases">
        <authorList>
            <person name="Li J."/>
        </authorList>
    </citation>
    <scope>NUCLEOTIDE SEQUENCE [LARGE SCALE GENOMIC DNA]</scope>
    <source>
        <strain evidence="2 3">CGMCC 1.8012</strain>
    </source>
</reference>
<keyword evidence="1" id="KW-0472">Membrane</keyword>